<comment type="caution">
    <text evidence="7">The sequence shown here is derived from an EMBL/GenBank/DDBJ whole genome shotgun (WGS) entry which is preliminary data.</text>
</comment>
<accession>A0ABT3H5V3</accession>
<dbReference type="PANTHER" id="PTHR10846:SF8">
    <property type="entry name" value="INNER MEMBRANE PROTEIN YRBG"/>
    <property type="match status" value="1"/>
</dbReference>
<reference evidence="8" key="1">
    <citation type="submission" date="2023-07" db="EMBL/GenBank/DDBJ databases">
        <title>Genome sequencing of Purple Non-Sulfur Bacteria from various extreme environments.</title>
        <authorList>
            <person name="Mayer M."/>
        </authorList>
    </citation>
    <scope>NUCLEOTIDE SEQUENCE [LARGE SCALE GENOMIC DNA]</scope>
    <source>
        <strain evidence="8">DSM 17935</strain>
    </source>
</reference>
<evidence type="ECO:0000256" key="2">
    <source>
        <dbReference type="ARBA" id="ARBA00022692"/>
    </source>
</evidence>
<dbReference type="InterPro" id="IPR004837">
    <property type="entry name" value="NaCa_Exmemb"/>
</dbReference>
<feature type="domain" description="Sodium/calcium exchanger membrane region" evidence="6">
    <location>
        <begin position="176"/>
        <end position="317"/>
    </location>
</feature>
<dbReference type="PANTHER" id="PTHR10846">
    <property type="entry name" value="SODIUM/POTASSIUM/CALCIUM EXCHANGER"/>
    <property type="match status" value="1"/>
</dbReference>
<evidence type="ECO:0000313" key="7">
    <source>
        <dbReference type="EMBL" id="MCW2305773.1"/>
    </source>
</evidence>
<sequence>MLLDLASLFGGLAILLIAGDVLVRGSVSLAQRLGIPSLIIGLTIVAFGTSAPEFVISVRAALDGAGGIAIGNVVGSNVANVLLVLGLPSILAATYCGDEGVTRSAVFMIAVSLVFALFCYFGVIDRAAGVMLLALLVVFLTASVRVARKARRDRRQNEIDAIDDDVGGVPSRLAIAAFFLVAGLAALPVGAQLTINGAVSIARAWHVSDTAIALTIVALGTSLPELATTLMSAVRGHTGVAVGNIVGSNIFNLLAIIGATALIAPIAVPAEIVSFDIWAMLATSVLILLFAALSVTIGRITGIAMTAGYALYIFIVFQIGAA</sequence>
<feature type="transmembrane region" description="Helical" evidence="5">
    <location>
        <begin position="6"/>
        <end position="23"/>
    </location>
</feature>
<feature type="transmembrane region" description="Helical" evidence="5">
    <location>
        <begin position="211"/>
        <end position="234"/>
    </location>
</feature>
<feature type="transmembrane region" description="Helical" evidence="5">
    <location>
        <begin position="35"/>
        <end position="56"/>
    </location>
</feature>
<keyword evidence="8" id="KW-1185">Reference proteome</keyword>
<evidence type="ECO:0000313" key="8">
    <source>
        <dbReference type="Proteomes" id="UP001209755"/>
    </source>
</evidence>
<keyword evidence="4 5" id="KW-0472">Membrane</keyword>
<name>A0ABT3H5V3_9HYPH</name>
<dbReference type="Gene3D" id="1.20.1420.30">
    <property type="entry name" value="NCX, central ion-binding region"/>
    <property type="match status" value="2"/>
</dbReference>
<evidence type="ECO:0000256" key="5">
    <source>
        <dbReference type="SAM" id="Phobius"/>
    </source>
</evidence>
<feature type="transmembrane region" description="Helical" evidence="5">
    <location>
        <begin position="105"/>
        <end position="123"/>
    </location>
</feature>
<feature type="transmembrane region" description="Helical" evidence="5">
    <location>
        <begin position="272"/>
        <end position="293"/>
    </location>
</feature>
<evidence type="ECO:0000259" key="6">
    <source>
        <dbReference type="Pfam" id="PF01699"/>
    </source>
</evidence>
<gene>
    <name evidence="7" type="ORF">M2319_000089</name>
</gene>
<comment type="subcellular location">
    <subcellularLocation>
        <location evidence="1">Membrane</location>
        <topology evidence="1">Multi-pass membrane protein</topology>
    </subcellularLocation>
</comment>
<feature type="transmembrane region" description="Helical" evidence="5">
    <location>
        <begin position="129"/>
        <end position="147"/>
    </location>
</feature>
<dbReference type="EMBL" id="JAOQNS010000001">
    <property type="protein sequence ID" value="MCW2305773.1"/>
    <property type="molecule type" value="Genomic_DNA"/>
</dbReference>
<keyword evidence="3 5" id="KW-1133">Transmembrane helix</keyword>
<feature type="transmembrane region" description="Helical" evidence="5">
    <location>
        <begin position="300"/>
        <end position="321"/>
    </location>
</feature>
<keyword evidence="2 5" id="KW-0812">Transmembrane</keyword>
<dbReference type="Proteomes" id="UP001209755">
    <property type="component" value="Unassembled WGS sequence"/>
</dbReference>
<feature type="transmembrane region" description="Helical" evidence="5">
    <location>
        <begin position="246"/>
        <end position="266"/>
    </location>
</feature>
<evidence type="ECO:0000256" key="3">
    <source>
        <dbReference type="ARBA" id="ARBA00022989"/>
    </source>
</evidence>
<feature type="transmembrane region" description="Helical" evidence="5">
    <location>
        <begin position="173"/>
        <end position="191"/>
    </location>
</feature>
<dbReference type="InterPro" id="IPR044880">
    <property type="entry name" value="NCX_ion-bd_dom_sf"/>
</dbReference>
<dbReference type="Pfam" id="PF01699">
    <property type="entry name" value="Na_Ca_ex"/>
    <property type="match status" value="2"/>
</dbReference>
<organism evidence="7 8">
    <name type="scientific">Rhodobium gokarnense</name>
    <dbReference type="NCBI Taxonomy" id="364296"/>
    <lineage>
        <taxon>Bacteria</taxon>
        <taxon>Pseudomonadati</taxon>
        <taxon>Pseudomonadota</taxon>
        <taxon>Alphaproteobacteria</taxon>
        <taxon>Hyphomicrobiales</taxon>
        <taxon>Rhodobiaceae</taxon>
        <taxon>Rhodobium</taxon>
    </lineage>
</organism>
<dbReference type="NCBIfam" id="TIGR00367">
    <property type="entry name" value="calcium/sodium antiporter"/>
    <property type="match status" value="1"/>
</dbReference>
<dbReference type="InterPro" id="IPR004481">
    <property type="entry name" value="K/Na/Ca-exchanger"/>
</dbReference>
<evidence type="ECO:0000256" key="1">
    <source>
        <dbReference type="ARBA" id="ARBA00004141"/>
    </source>
</evidence>
<feature type="transmembrane region" description="Helical" evidence="5">
    <location>
        <begin position="68"/>
        <end position="93"/>
    </location>
</feature>
<dbReference type="RefSeq" id="WP_264599460.1">
    <property type="nucleotide sequence ID" value="NZ_JAOQNS010000001.1"/>
</dbReference>
<evidence type="ECO:0000256" key="4">
    <source>
        <dbReference type="ARBA" id="ARBA00023136"/>
    </source>
</evidence>
<feature type="domain" description="Sodium/calcium exchanger membrane region" evidence="6">
    <location>
        <begin position="6"/>
        <end position="143"/>
    </location>
</feature>
<protein>
    <submittedName>
        <fullName evidence="7">Cation:H+ antiporter</fullName>
    </submittedName>
</protein>
<proteinExistence type="predicted"/>